<accession>A0A7W8X7M2</accession>
<dbReference type="Proteomes" id="UP000585507">
    <property type="component" value="Unassembled WGS sequence"/>
</dbReference>
<dbReference type="Gene3D" id="2.40.160.20">
    <property type="match status" value="1"/>
</dbReference>
<feature type="domain" description="Outer membrane protein beta-barrel" evidence="3">
    <location>
        <begin position="12"/>
        <end position="244"/>
    </location>
</feature>
<proteinExistence type="predicted"/>
<dbReference type="AlphaFoldDB" id="A0A7W8X7M2"/>
<gene>
    <name evidence="4" type="ORF">GGD55_001958</name>
</gene>
<feature type="chain" id="PRO_5031389132" evidence="2">
    <location>
        <begin position="24"/>
        <end position="269"/>
    </location>
</feature>
<organism evidence="4 5">
    <name type="scientific">Rhizobium giardinii</name>
    <dbReference type="NCBI Taxonomy" id="56731"/>
    <lineage>
        <taxon>Bacteria</taxon>
        <taxon>Pseudomonadati</taxon>
        <taxon>Pseudomonadota</taxon>
        <taxon>Alphaproteobacteria</taxon>
        <taxon>Hyphomicrobiales</taxon>
        <taxon>Rhizobiaceae</taxon>
        <taxon>Rhizobium/Agrobacterium group</taxon>
        <taxon>Rhizobium</taxon>
    </lineage>
</organism>
<name>A0A7W8X7M2_9HYPH</name>
<protein>
    <submittedName>
        <fullName evidence="4">Opacity protein-like surface antigen</fullName>
    </submittedName>
</protein>
<comment type="caution">
    <text evidence="4">The sequence shown here is derived from an EMBL/GenBank/DDBJ whole genome shotgun (WGS) entry which is preliminary data.</text>
</comment>
<evidence type="ECO:0000259" key="3">
    <source>
        <dbReference type="Pfam" id="PF13505"/>
    </source>
</evidence>
<dbReference type="InterPro" id="IPR011250">
    <property type="entry name" value="OMP/PagP_B-barrel"/>
</dbReference>
<sequence length="269" mass="28071">MNWRRILLSASALALLAANQAMAADDLLEAPEVTISAAQTGGQGFYLRGDLGYAGWTQEGDPSVRIFDAGTGTTGTASFDDARFGKPFSGSLGVGYQFSDMFRADLTGDYFDGEFDGSGEADVPCAGEAAGTSCAASERADYKAIGIMANGYVDLGTLAGLTPYLGAGLGVTRLRWSEVSLSTGCLPGAAACSGAGAIDQSFNGDSSWRLTYALMAGVSYDVTERLKLDIGYRYSQIDDGDMFGSGDTSGRDDGLGRHEVRAGLRLALW</sequence>
<feature type="signal peptide" evidence="2">
    <location>
        <begin position="1"/>
        <end position="23"/>
    </location>
</feature>
<dbReference type="SUPFAM" id="SSF56925">
    <property type="entry name" value="OMPA-like"/>
    <property type="match status" value="1"/>
</dbReference>
<evidence type="ECO:0000313" key="4">
    <source>
        <dbReference type="EMBL" id="MBB5535264.1"/>
    </source>
</evidence>
<evidence type="ECO:0000256" key="1">
    <source>
        <dbReference type="ARBA" id="ARBA00022729"/>
    </source>
</evidence>
<dbReference type="Pfam" id="PF13505">
    <property type="entry name" value="OMP_b-brl"/>
    <property type="match status" value="1"/>
</dbReference>
<dbReference type="InterPro" id="IPR027385">
    <property type="entry name" value="Beta-barrel_OMP"/>
</dbReference>
<dbReference type="RefSeq" id="WP_051108394.1">
    <property type="nucleotide sequence ID" value="NZ_JACHBK010000004.1"/>
</dbReference>
<dbReference type="EMBL" id="JACHBK010000004">
    <property type="protein sequence ID" value="MBB5535264.1"/>
    <property type="molecule type" value="Genomic_DNA"/>
</dbReference>
<keyword evidence="5" id="KW-1185">Reference proteome</keyword>
<reference evidence="4 5" key="1">
    <citation type="submission" date="2020-08" db="EMBL/GenBank/DDBJ databases">
        <title>Genomic Encyclopedia of Type Strains, Phase IV (KMG-V): Genome sequencing to study the core and pangenomes of soil and plant-associated prokaryotes.</title>
        <authorList>
            <person name="Whitman W."/>
        </authorList>
    </citation>
    <scope>NUCLEOTIDE SEQUENCE [LARGE SCALE GENOMIC DNA]</scope>
    <source>
        <strain evidence="4 5">SEMIA 4084</strain>
    </source>
</reference>
<evidence type="ECO:0000256" key="2">
    <source>
        <dbReference type="SAM" id="SignalP"/>
    </source>
</evidence>
<evidence type="ECO:0000313" key="5">
    <source>
        <dbReference type="Proteomes" id="UP000585507"/>
    </source>
</evidence>
<keyword evidence="1 2" id="KW-0732">Signal</keyword>